<accession>A0A1S6HW37</accession>
<dbReference type="STRING" id="225848.Sps_04680"/>
<dbReference type="Proteomes" id="UP000189545">
    <property type="component" value="Chromosome"/>
</dbReference>
<evidence type="ECO:0000313" key="3">
    <source>
        <dbReference type="Proteomes" id="UP000189545"/>
    </source>
</evidence>
<keyword evidence="1" id="KW-0472">Membrane</keyword>
<gene>
    <name evidence="2" type="ORF">Sps_04680</name>
</gene>
<protein>
    <submittedName>
        <fullName evidence="2">Uncharacterized protein</fullName>
    </submittedName>
</protein>
<sequence length="80" mass="9064">MLMNILSVFHIVFFAGLLSEAWNGKQKLFARVAIVPWLGACVLALFELDIVVLKISLYFISLGLGLWMYGIKLKYVISKE</sequence>
<keyword evidence="1" id="KW-0812">Transmembrane</keyword>
<organism evidence="2 3">
    <name type="scientific">Shewanella psychrophila</name>
    <dbReference type="NCBI Taxonomy" id="225848"/>
    <lineage>
        <taxon>Bacteria</taxon>
        <taxon>Pseudomonadati</taxon>
        <taxon>Pseudomonadota</taxon>
        <taxon>Gammaproteobacteria</taxon>
        <taxon>Alteromonadales</taxon>
        <taxon>Shewanellaceae</taxon>
        <taxon>Shewanella</taxon>
    </lineage>
</organism>
<feature type="transmembrane region" description="Helical" evidence="1">
    <location>
        <begin position="37"/>
        <end position="69"/>
    </location>
</feature>
<dbReference type="KEGG" id="spsw:Sps_04680"/>
<keyword evidence="3" id="KW-1185">Reference proteome</keyword>
<dbReference type="EMBL" id="CP014782">
    <property type="protein sequence ID" value="AQS39763.1"/>
    <property type="molecule type" value="Genomic_DNA"/>
</dbReference>
<name>A0A1S6HW37_9GAMM</name>
<proteinExistence type="predicted"/>
<reference evidence="2 3" key="1">
    <citation type="submission" date="2016-03" db="EMBL/GenBank/DDBJ databases">
        <title>Complete genome sequence of Shewanella psychrophila WP2, a deep sea bacterium isolated from west Pacific sediment.</title>
        <authorList>
            <person name="Xu G."/>
            <person name="Jian H."/>
        </authorList>
    </citation>
    <scope>NUCLEOTIDE SEQUENCE [LARGE SCALE GENOMIC DNA]</scope>
    <source>
        <strain evidence="2 3">WP2</strain>
    </source>
</reference>
<evidence type="ECO:0000256" key="1">
    <source>
        <dbReference type="SAM" id="Phobius"/>
    </source>
</evidence>
<keyword evidence="1" id="KW-1133">Transmembrane helix</keyword>
<dbReference type="AlphaFoldDB" id="A0A1S6HW37"/>
<evidence type="ECO:0000313" key="2">
    <source>
        <dbReference type="EMBL" id="AQS39763.1"/>
    </source>
</evidence>